<feature type="region of interest" description="Disordered" evidence="1">
    <location>
        <begin position="260"/>
        <end position="286"/>
    </location>
</feature>
<sequence>MTKEFREAVERLQITPNDDEVLYQLQQLFENLKADYKCVSTLKITESLSIENVFEHQDAVEWFEKILSVVSPDASQVYEGTLLKTLRCLKKDHDESHEDSTFLSLPITIDAGHDEVFRVVDGLEAFFQTTKFVDDNWLYCDDCDEKTYMEISFNIQKYPTILTLHLKRFYFDDMKMGYRKNCCPMDIPSTLTYFESCTYDLYGVINHSGVYGSGHYYAYIQSPENNDWFCFNDSHVVKITDKDFLERSKTAYMIVYRKRESSSSSPHQEEDTMETSTEEALETATADEIPKEILNNTATEKGKRHSYLKQSWINWMIPLSLLVMLHLDAVNVGLLVFDFMM</sequence>
<accession>A0A8M1KF03</accession>
<feature type="compositionally biased region" description="Acidic residues" evidence="1">
    <location>
        <begin position="271"/>
        <end position="281"/>
    </location>
</feature>
<dbReference type="AlphaFoldDB" id="A0A8M1KF03"/>
<dbReference type="InterPro" id="IPR001394">
    <property type="entry name" value="Peptidase_C19_UCH"/>
</dbReference>
<dbReference type="InterPro" id="IPR028889">
    <property type="entry name" value="USP"/>
</dbReference>
<dbReference type="GO" id="GO:0016579">
    <property type="term" value="P:protein deubiquitination"/>
    <property type="evidence" value="ECO:0007669"/>
    <property type="project" value="InterPro"/>
</dbReference>
<dbReference type="InterPro" id="IPR018200">
    <property type="entry name" value="USP_CS"/>
</dbReference>
<dbReference type="OrthoDB" id="292964at2759"/>
<keyword evidence="2" id="KW-0812">Transmembrane</keyword>
<feature type="domain" description="USP" evidence="3">
    <location>
        <begin position="1"/>
        <end position="259"/>
    </location>
</feature>
<dbReference type="GeneID" id="116224689"/>
<dbReference type="RefSeq" id="XP_042561100.1">
    <property type="nucleotide sequence ID" value="XM_042705166.1"/>
</dbReference>
<dbReference type="GO" id="GO:0005829">
    <property type="term" value="C:cytosol"/>
    <property type="evidence" value="ECO:0007669"/>
    <property type="project" value="TreeGrafter"/>
</dbReference>
<reference evidence="5" key="1">
    <citation type="submission" date="2025-08" db="UniProtKB">
        <authorList>
            <consortium name="RefSeq"/>
        </authorList>
    </citation>
    <scope>IDENTIFICATION</scope>
</reference>
<evidence type="ECO:0000256" key="1">
    <source>
        <dbReference type="SAM" id="MobiDB-lite"/>
    </source>
</evidence>
<proteinExistence type="predicted"/>
<dbReference type="CDD" id="cd02257">
    <property type="entry name" value="Peptidase_C19"/>
    <property type="match status" value="1"/>
</dbReference>
<name>A0A8M1KF03_CLUHA</name>
<dbReference type="KEGG" id="char:116224689"/>
<keyword evidence="2" id="KW-1133">Transmembrane helix</keyword>
<feature type="transmembrane region" description="Helical" evidence="2">
    <location>
        <begin position="312"/>
        <end position="337"/>
    </location>
</feature>
<dbReference type="GO" id="GO:0004843">
    <property type="term" value="F:cysteine-type deubiquitinase activity"/>
    <property type="evidence" value="ECO:0007669"/>
    <property type="project" value="InterPro"/>
</dbReference>
<dbReference type="Proteomes" id="UP000515152">
    <property type="component" value="Unplaced"/>
</dbReference>
<dbReference type="InterPro" id="IPR050164">
    <property type="entry name" value="Peptidase_C19"/>
</dbReference>
<keyword evidence="2" id="KW-0472">Membrane</keyword>
<organism evidence="4 5">
    <name type="scientific">Clupea harengus</name>
    <name type="common">Atlantic herring</name>
    <dbReference type="NCBI Taxonomy" id="7950"/>
    <lineage>
        <taxon>Eukaryota</taxon>
        <taxon>Metazoa</taxon>
        <taxon>Chordata</taxon>
        <taxon>Craniata</taxon>
        <taxon>Vertebrata</taxon>
        <taxon>Euteleostomi</taxon>
        <taxon>Actinopterygii</taxon>
        <taxon>Neopterygii</taxon>
        <taxon>Teleostei</taxon>
        <taxon>Clupei</taxon>
        <taxon>Clupeiformes</taxon>
        <taxon>Clupeoidei</taxon>
        <taxon>Clupeidae</taxon>
        <taxon>Clupea</taxon>
    </lineage>
</organism>
<dbReference type="PROSITE" id="PS00973">
    <property type="entry name" value="USP_2"/>
    <property type="match status" value="1"/>
</dbReference>
<keyword evidence="4" id="KW-1185">Reference proteome</keyword>
<evidence type="ECO:0000313" key="4">
    <source>
        <dbReference type="Proteomes" id="UP000515152"/>
    </source>
</evidence>
<evidence type="ECO:0000313" key="5">
    <source>
        <dbReference type="RefSeq" id="XP_042561100.1"/>
    </source>
</evidence>
<dbReference type="Pfam" id="PF00443">
    <property type="entry name" value="UCH"/>
    <property type="match status" value="1"/>
</dbReference>
<evidence type="ECO:0000256" key="2">
    <source>
        <dbReference type="SAM" id="Phobius"/>
    </source>
</evidence>
<gene>
    <name evidence="5" type="primary">LOC116224689</name>
</gene>
<dbReference type="PANTHER" id="PTHR24006:SF899">
    <property type="entry name" value="UBIQUITIN CARBOXYL-TERMINAL HYDROLASE"/>
    <property type="match status" value="1"/>
</dbReference>
<protein>
    <submittedName>
        <fullName evidence="5">Ubl carboxyl-terminal hydrolase 18-like</fullName>
    </submittedName>
</protein>
<dbReference type="GO" id="GO:0005634">
    <property type="term" value="C:nucleus"/>
    <property type="evidence" value="ECO:0007669"/>
    <property type="project" value="TreeGrafter"/>
</dbReference>
<dbReference type="PROSITE" id="PS50235">
    <property type="entry name" value="USP_3"/>
    <property type="match status" value="1"/>
</dbReference>
<dbReference type="PANTHER" id="PTHR24006">
    <property type="entry name" value="UBIQUITIN CARBOXYL-TERMINAL HYDROLASE"/>
    <property type="match status" value="1"/>
</dbReference>
<evidence type="ECO:0000259" key="3">
    <source>
        <dbReference type="PROSITE" id="PS50235"/>
    </source>
</evidence>